<dbReference type="EMBL" id="JAANBB010000562">
    <property type="protein sequence ID" value="KAF7539356.1"/>
    <property type="molecule type" value="Genomic_DNA"/>
</dbReference>
<accession>A0A9P5LAB4</accession>
<keyword evidence="4" id="KW-1185">Reference proteome</keyword>
<comment type="caution">
    <text evidence="3">The sequence shown here is derived from an EMBL/GenBank/DDBJ whole genome shotgun (WGS) entry which is preliminary data.</text>
</comment>
<feature type="compositionally biased region" description="Low complexity" evidence="1">
    <location>
        <begin position="112"/>
        <end position="122"/>
    </location>
</feature>
<dbReference type="Proteomes" id="UP000722485">
    <property type="component" value="Unassembled WGS sequence"/>
</dbReference>
<evidence type="ECO:0000256" key="1">
    <source>
        <dbReference type="SAM" id="MobiDB-lite"/>
    </source>
</evidence>
<keyword evidence="2" id="KW-0472">Membrane</keyword>
<keyword evidence="2" id="KW-0812">Transmembrane</keyword>
<evidence type="ECO:0000313" key="4">
    <source>
        <dbReference type="Proteomes" id="UP000722485"/>
    </source>
</evidence>
<reference evidence="3" key="1">
    <citation type="submission" date="2020-03" db="EMBL/GenBank/DDBJ databases">
        <title>Draft Genome Sequence of Cylindrodendrum hubeiense.</title>
        <authorList>
            <person name="Buettner E."/>
            <person name="Kellner H."/>
        </authorList>
    </citation>
    <scope>NUCLEOTIDE SEQUENCE</scope>
    <source>
        <strain evidence="3">IHI 201604</strain>
    </source>
</reference>
<keyword evidence="2" id="KW-1133">Transmembrane helix</keyword>
<name>A0A9P5LAB4_9HYPO</name>
<dbReference type="AlphaFoldDB" id="A0A9P5LAB4"/>
<proteinExistence type="predicted"/>
<feature type="compositionally biased region" description="Basic and acidic residues" evidence="1">
    <location>
        <begin position="97"/>
        <end position="111"/>
    </location>
</feature>
<protein>
    <recommendedName>
        <fullName evidence="5">Transmembrane protein</fullName>
    </recommendedName>
</protein>
<evidence type="ECO:0000313" key="3">
    <source>
        <dbReference type="EMBL" id="KAF7539356.1"/>
    </source>
</evidence>
<sequence>MVAYNPAGSHMHHFSRQSIRSFKTPKYFIPVTVAFFVFLALLFIILLFYSMRDEKTEAEKRASKSRKSGAKWYHRRRDPVDDAEKGQASGPEADETPWQRDLRLAVDREMANRPAAAKPNPASIRWQNGNY</sequence>
<feature type="compositionally biased region" description="Basic residues" evidence="1">
    <location>
        <begin position="63"/>
        <end position="77"/>
    </location>
</feature>
<organism evidence="3 4">
    <name type="scientific">Cylindrodendrum hubeiense</name>
    <dbReference type="NCBI Taxonomy" id="595255"/>
    <lineage>
        <taxon>Eukaryota</taxon>
        <taxon>Fungi</taxon>
        <taxon>Dikarya</taxon>
        <taxon>Ascomycota</taxon>
        <taxon>Pezizomycotina</taxon>
        <taxon>Sordariomycetes</taxon>
        <taxon>Hypocreomycetidae</taxon>
        <taxon>Hypocreales</taxon>
        <taxon>Nectriaceae</taxon>
        <taxon>Cylindrodendrum</taxon>
    </lineage>
</organism>
<feature type="transmembrane region" description="Helical" evidence="2">
    <location>
        <begin position="27"/>
        <end position="51"/>
    </location>
</feature>
<gene>
    <name evidence="3" type="ORF">G7Z17_g12436</name>
</gene>
<evidence type="ECO:0000256" key="2">
    <source>
        <dbReference type="SAM" id="Phobius"/>
    </source>
</evidence>
<feature type="region of interest" description="Disordered" evidence="1">
    <location>
        <begin position="57"/>
        <end position="131"/>
    </location>
</feature>
<evidence type="ECO:0008006" key="5">
    <source>
        <dbReference type="Google" id="ProtNLM"/>
    </source>
</evidence>